<dbReference type="KEGG" id="hoh:Hoch_6077"/>
<proteinExistence type="inferred from homology"/>
<dbReference type="InterPro" id="IPR014182">
    <property type="entry name" value="ADH_Zn_typ-1"/>
</dbReference>
<dbReference type="PANTHER" id="PTHR11695:SF294">
    <property type="entry name" value="RETICULON-4-INTERACTING PROTEIN 1, MITOCHONDRIAL"/>
    <property type="match status" value="1"/>
</dbReference>
<dbReference type="Gene3D" id="3.90.180.10">
    <property type="entry name" value="Medium-chain alcohol dehydrogenases, catalytic domain"/>
    <property type="match status" value="1"/>
</dbReference>
<feature type="domain" description="Enoyl reductase (ER)" evidence="3">
    <location>
        <begin position="7"/>
        <end position="321"/>
    </location>
</feature>
<evidence type="ECO:0000313" key="5">
    <source>
        <dbReference type="Proteomes" id="UP000001880"/>
    </source>
</evidence>
<dbReference type="NCBIfam" id="TIGR02817">
    <property type="entry name" value="adh_fam_1"/>
    <property type="match status" value="1"/>
</dbReference>
<dbReference type="InterPro" id="IPR050700">
    <property type="entry name" value="YIM1/Zinc_Alcohol_DH_Fams"/>
</dbReference>
<dbReference type="OrthoDB" id="9785812at2"/>
<dbReference type="Pfam" id="PF08240">
    <property type="entry name" value="ADH_N"/>
    <property type="match status" value="1"/>
</dbReference>
<keyword evidence="2" id="KW-0479">Metal-binding</keyword>
<dbReference type="Pfam" id="PF00107">
    <property type="entry name" value="ADH_zinc_N"/>
    <property type="match status" value="1"/>
</dbReference>
<dbReference type="InterPro" id="IPR011032">
    <property type="entry name" value="GroES-like_sf"/>
</dbReference>
<dbReference type="EMBL" id="CP001804">
    <property type="protein sequence ID" value="ACY18552.1"/>
    <property type="molecule type" value="Genomic_DNA"/>
</dbReference>
<accession>D0LL56</accession>
<dbReference type="AlphaFoldDB" id="D0LL56"/>
<dbReference type="InterPro" id="IPR013149">
    <property type="entry name" value="ADH-like_C"/>
</dbReference>
<comment type="similarity">
    <text evidence="1 2">Belongs to the zinc-containing alcohol dehydrogenase family. Quinone oxidoreductase subfamily.</text>
</comment>
<evidence type="ECO:0000313" key="4">
    <source>
        <dbReference type="EMBL" id="ACY18552.1"/>
    </source>
</evidence>
<gene>
    <name evidence="4" type="ordered locus">Hoch_6077</name>
</gene>
<name>D0LL56_HALO1</name>
<dbReference type="HOGENOM" id="CLU_026673_3_0_7"/>
<dbReference type="eggNOG" id="COG0604">
    <property type="taxonomic scope" value="Bacteria"/>
</dbReference>
<dbReference type="SUPFAM" id="SSF50129">
    <property type="entry name" value="GroES-like"/>
    <property type="match status" value="1"/>
</dbReference>
<keyword evidence="5" id="KW-1185">Reference proteome</keyword>
<dbReference type="Proteomes" id="UP000001880">
    <property type="component" value="Chromosome"/>
</dbReference>
<dbReference type="Gene3D" id="3.40.50.720">
    <property type="entry name" value="NAD(P)-binding Rossmann-like Domain"/>
    <property type="match status" value="1"/>
</dbReference>
<evidence type="ECO:0000256" key="1">
    <source>
        <dbReference type="ARBA" id="ARBA00010371"/>
    </source>
</evidence>
<organism evidence="4 5">
    <name type="scientific">Haliangium ochraceum (strain DSM 14365 / JCM 11303 / SMP-2)</name>
    <dbReference type="NCBI Taxonomy" id="502025"/>
    <lineage>
        <taxon>Bacteria</taxon>
        <taxon>Pseudomonadati</taxon>
        <taxon>Myxococcota</taxon>
        <taxon>Polyangia</taxon>
        <taxon>Haliangiales</taxon>
        <taxon>Kofleriaceae</taxon>
        <taxon>Haliangium</taxon>
    </lineage>
</organism>
<dbReference type="GO" id="GO:0016491">
    <property type="term" value="F:oxidoreductase activity"/>
    <property type="evidence" value="ECO:0007669"/>
    <property type="project" value="UniProtKB-KW"/>
</dbReference>
<dbReference type="STRING" id="502025.Hoch_6077"/>
<dbReference type="SMART" id="SM00829">
    <property type="entry name" value="PKS_ER"/>
    <property type="match status" value="1"/>
</dbReference>
<keyword evidence="2" id="KW-0862">Zinc</keyword>
<keyword evidence="2" id="KW-0560">Oxidoreductase</keyword>
<dbReference type="InterPro" id="IPR020843">
    <property type="entry name" value="ER"/>
</dbReference>
<protein>
    <recommendedName>
        <fullName evidence="2">Zinc-type alcohol dehydrogenase-like protein</fullName>
    </recommendedName>
</protein>
<dbReference type="RefSeq" id="WP_012831144.1">
    <property type="nucleotide sequence ID" value="NC_013440.1"/>
</dbReference>
<sequence length="328" mass="35242">MKAWIVSSDDTDRFAEVELPDPSASGRDLLVRVEALSLNPVDTKVRKGRAGKILGWDASGRVVALGDQVTGFQVGDEVYYAGDITRPGCNAQLQVVDERLVAHKPKRLSHVQAAAIPLTALTAWEGLYEQLAVREGASLLVINSAGGVGSLVVQMAKNLSKMHVIGTASRPESAAWARQHGADDIINHRQDMPEQLRALGREHVDYVFCCAATAAHFPAMAEMIAPQGRIVSIVETDDALPLGTIFSKKASFSWEFMFAKSMHGTSDMDSQGQILARVAELLEAGTLQGTLTEAETTLTAEALAEAHAAQAAGRMIGKRCFRVPQPSE</sequence>
<dbReference type="SUPFAM" id="SSF51735">
    <property type="entry name" value="NAD(P)-binding Rossmann-fold domains"/>
    <property type="match status" value="1"/>
</dbReference>
<dbReference type="GO" id="GO:0008270">
    <property type="term" value="F:zinc ion binding"/>
    <property type="evidence" value="ECO:0007669"/>
    <property type="project" value="InterPro"/>
</dbReference>
<evidence type="ECO:0000256" key="2">
    <source>
        <dbReference type="RuleBase" id="RU364000"/>
    </source>
</evidence>
<dbReference type="InterPro" id="IPR013154">
    <property type="entry name" value="ADH-like_N"/>
</dbReference>
<dbReference type="CDD" id="cd08252">
    <property type="entry name" value="AL_MDR"/>
    <property type="match status" value="1"/>
</dbReference>
<dbReference type="InterPro" id="IPR036291">
    <property type="entry name" value="NAD(P)-bd_dom_sf"/>
</dbReference>
<evidence type="ECO:0000259" key="3">
    <source>
        <dbReference type="SMART" id="SM00829"/>
    </source>
</evidence>
<dbReference type="PANTHER" id="PTHR11695">
    <property type="entry name" value="ALCOHOL DEHYDROGENASE RELATED"/>
    <property type="match status" value="1"/>
</dbReference>
<reference evidence="4 5" key="1">
    <citation type="journal article" date="2010" name="Stand. Genomic Sci.">
        <title>Complete genome sequence of Haliangium ochraceum type strain (SMP-2).</title>
        <authorList>
            <consortium name="US DOE Joint Genome Institute (JGI-PGF)"/>
            <person name="Ivanova N."/>
            <person name="Daum C."/>
            <person name="Lang E."/>
            <person name="Abt B."/>
            <person name="Kopitz M."/>
            <person name="Saunders E."/>
            <person name="Lapidus A."/>
            <person name="Lucas S."/>
            <person name="Glavina Del Rio T."/>
            <person name="Nolan M."/>
            <person name="Tice H."/>
            <person name="Copeland A."/>
            <person name="Cheng J.F."/>
            <person name="Chen F."/>
            <person name="Bruce D."/>
            <person name="Goodwin L."/>
            <person name="Pitluck S."/>
            <person name="Mavromatis K."/>
            <person name="Pati A."/>
            <person name="Mikhailova N."/>
            <person name="Chen A."/>
            <person name="Palaniappan K."/>
            <person name="Land M."/>
            <person name="Hauser L."/>
            <person name="Chang Y.J."/>
            <person name="Jeffries C.D."/>
            <person name="Detter J.C."/>
            <person name="Brettin T."/>
            <person name="Rohde M."/>
            <person name="Goker M."/>
            <person name="Bristow J."/>
            <person name="Markowitz V."/>
            <person name="Eisen J.A."/>
            <person name="Hugenholtz P."/>
            <person name="Kyrpides N.C."/>
            <person name="Klenk H.P."/>
        </authorList>
    </citation>
    <scope>NUCLEOTIDE SEQUENCE [LARGE SCALE GENOMIC DNA]</scope>
    <source>
        <strain evidence="5">DSM 14365 / CIP 107738 / JCM 11303 / AJ 13395 / SMP-2</strain>
    </source>
</reference>